<keyword evidence="2 5" id="KW-0547">Nucleotide-binding</keyword>
<evidence type="ECO:0000256" key="1">
    <source>
        <dbReference type="ARBA" id="ARBA00007271"/>
    </source>
</evidence>
<dbReference type="GO" id="GO:0051598">
    <property type="term" value="P:meiotic recombination checkpoint signaling"/>
    <property type="evidence" value="ECO:0007669"/>
    <property type="project" value="TreeGrafter"/>
</dbReference>
<protein>
    <submittedName>
        <fullName evidence="8">Atp binding protein</fullName>
    </submittedName>
</protein>
<feature type="compositionally biased region" description="Basic and acidic residues" evidence="6">
    <location>
        <begin position="26"/>
        <end position="38"/>
    </location>
</feature>
<reference evidence="8" key="1">
    <citation type="submission" date="2020-06" db="EMBL/GenBank/DDBJ databases">
        <authorList>
            <person name="Ji K."/>
            <person name="Li J."/>
        </authorList>
    </citation>
    <scope>NUCLEOTIDE SEQUENCE</scope>
    <source>
        <strain evidence="8">JKM2019</strain>
        <tissue evidence="8">Whole body</tissue>
    </source>
</reference>
<evidence type="ECO:0000256" key="6">
    <source>
        <dbReference type="SAM" id="MobiDB-lite"/>
    </source>
</evidence>
<dbReference type="Gene3D" id="3.10.350.10">
    <property type="entry name" value="LysM domain"/>
    <property type="match status" value="1"/>
</dbReference>
<comment type="similarity">
    <text evidence="1">Belongs to the AAA ATPase family. PCH2 subfamily.</text>
</comment>
<dbReference type="GO" id="GO:0005524">
    <property type="term" value="F:ATP binding"/>
    <property type="evidence" value="ECO:0007669"/>
    <property type="project" value="UniProtKB-KW"/>
</dbReference>
<name>A0A9D4SJT1_DERFA</name>
<keyword evidence="3 5" id="KW-0067">ATP-binding</keyword>
<organism evidence="8">
    <name type="scientific">Dermatophagoides farinae</name>
    <name type="common">American house dust mite</name>
    <dbReference type="NCBI Taxonomy" id="6954"/>
    <lineage>
        <taxon>Eukaryota</taxon>
        <taxon>Metazoa</taxon>
        <taxon>Ecdysozoa</taxon>
        <taxon>Arthropoda</taxon>
        <taxon>Chelicerata</taxon>
        <taxon>Arachnida</taxon>
        <taxon>Acari</taxon>
        <taxon>Acariformes</taxon>
        <taxon>Sarcoptiformes</taxon>
        <taxon>Astigmata</taxon>
        <taxon>Psoroptidia</taxon>
        <taxon>Analgoidea</taxon>
        <taxon>Pyroglyphidae</taxon>
        <taxon>Dermatophagoidinae</taxon>
        <taxon>Dermatophagoides</taxon>
    </lineage>
</organism>
<dbReference type="InterPro" id="IPR036779">
    <property type="entry name" value="LysM_dom_sf"/>
</dbReference>
<dbReference type="SMART" id="SM00382">
    <property type="entry name" value="AAA"/>
    <property type="match status" value="1"/>
</dbReference>
<keyword evidence="4" id="KW-0469">Meiosis</keyword>
<reference evidence="8" key="2">
    <citation type="journal article" date="2021" name="World Allergy Organ. J.">
        <title>Chromosome-level assembly of Dermatophagoides farinae genome and transcriptome reveals two novel allergens Der f 37 and Der f 39.</title>
        <authorList>
            <person name="Chen J."/>
            <person name="Cai Z."/>
            <person name="Fan D."/>
            <person name="Hu J."/>
            <person name="Hou Y."/>
            <person name="He Y."/>
            <person name="Zhang Z."/>
            <person name="Zhao Z."/>
            <person name="Gao P."/>
            <person name="Hu W."/>
            <person name="Sun J."/>
            <person name="Li J."/>
            <person name="Ji K."/>
        </authorList>
    </citation>
    <scope>NUCLEOTIDE SEQUENCE</scope>
    <source>
        <strain evidence="8">JKM2019</strain>
    </source>
</reference>
<proteinExistence type="inferred from homology"/>
<dbReference type="InterPro" id="IPR001270">
    <property type="entry name" value="ClpA/B"/>
</dbReference>
<dbReference type="PRINTS" id="PR00300">
    <property type="entry name" value="CLPPROTEASEA"/>
</dbReference>
<dbReference type="Proteomes" id="UP000828236">
    <property type="component" value="Unassembled WGS sequence"/>
</dbReference>
<dbReference type="Gene3D" id="3.40.50.300">
    <property type="entry name" value="P-loop containing nucleotide triphosphate hydrolases"/>
    <property type="match status" value="1"/>
</dbReference>
<dbReference type="SUPFAM" id="SSF54106">
    <property type="entry name" value="LysM domain"/>
    <property type="match status" value="1"/>
</dbReference>
<gene>
    <name evidence="8" type="ORF">HUG17_6052</name>
</gene>
<dbReference type="FunFam" id="3.40.50.300:FF:001494">
    <property type="entry name" value="Pachytene checkpoint component Pch2"/>
    <property type="match status" value="1"/>
</dbReference>
<feature type="domain" description="LysM" evidence="7">
    <location>
        <begin position="60"/>
        <end position="104"/>
    </location>
</feature>
<feature type="compositionally biased region" description="Low complexity" evidence="6">
    <location>
        <begin position="39"/>
        <end position="50"/>
    </location>
</feature>
<comment type="caution">
    <text evidence="8">The sequence shown here is derived from an EMBL/GenBank/DDBJ whole genome shotgun (WGS) entry which is preliminary data.</text>
</comment>
<dbReference type="PANTHER" id="PTHR45991">
    <property type="entry name" value="PACHYTENE CHECKPOINT PROTEIN 2"/>
    <property type="match status" value="1"/>
</dbReference>
<evidence type="ECO:0000256" key="2">
    <source>
        <dbReference type="ARBA" id="ARBA00022741"/>
    </source>
</evidence>
<dbReference type="InterPro" id="IPR027417">
    <property type="entry name" value="P-loop_NTPase"/>
</dbReference>
<dbReference type="InterPro" id="IPR058249">
    <property type="entry name" value="Pch2_C"/>
</dbReference>
<dbReference type="PROSITE" id="PS51782">
    <property type="entry name" value="LYSM"/>
    <property type="match status" value="1"/>
</dbReference>
<evidence type="ECO:0000256" key="5">
    <source>
        <dbReference type="RuleBase" id="RU003651"/>
    </source>
</evidence>
<dbReference type="PROSITE" id="PS00674">
    <property type="entry name" value="AAA"/>
    <property type="match status" value="1"/>
</dbReference>
<dbReference type="SMART" id="SM00257">
    <property type="entry name" value="LysM"/>
    <property type="match status" value="1"/>
</dbReference>
<dbReference type="GO" id="GO:0005634">
    <property type="term" value="C:nucleus"/>
    <property type="evidence" value="ECO:0007669"/>
    <property type="project" value="TreeGrafter"/>
</dbReference>
<dbReference type="GO" id="GO:0007131">
    <property type="term" value="P:reciprocal meiotic recombination"/>
    <property type="evidence" value="ECO:0007669"/>
    <property type="project" value="TreeGrafter"/>
</dbReference>
<dbReference type="InterPro" id="IPR003959">
    <property type="entry name" value="ATPase_AAA_core"/>
</dbReference>
<dbReference type="EMBL" id="SDOV01000002">
    <property type="protein sequence ID" value="KAH7643690.1"/>
    <property type="molecule type" value="Genomic_DNA"/>
</dbReference>
<feature type="region of interest" description="Disordered" evidence="6">
    <location>
        <begin position="1"/>
        <end position="54"/>
    </location>
</feature>
<dbReference type="Pfam" id="PF23242">
    <property type="entry name" value="AAA_lid_TRIP13_C"/>
    <property type="match status" value="1"/>
</dbReference>
<evidence type="ECO:0000313" key="8">
    <source>
        <dbReference type="EMBL" id="KAH7643690.1"/>
    </source>
</evidence>
<dbReference type="InterPro" id="IPR003960">
    <property type="entry name" value="ATPase_AAA_CS"/>
</dbReference>
<dbReference type="CDD" id="cd00118">
    <property type="entry name" value="LysM"/>
    <property type="match status" value="1"/>
</dbReference>
<dbReference type="InterPro" id="IPR003593">
    <property type="entry name" value="AAA+_ATPase"/>
</dbReference>
<dbReference type="AlphaFoldDB" id="A0A9D4SJT1"/>
<sequence length="565" mass="65271">MYHKLINEDDDHDATTNTTTTNYESFEFKNRSTKESRSRQSSRNGSNSPSYVDPNRYDVIEHNIQPNDTLQGIALRFNCSISQLRFLNHMMSDQDFYVLKVIRIPVIKHGFLTDSTNGDQQQQQQQDDQRTYFVDDLVDVTQEPSKTLSTKTKVINIGISKYLTNDDDNNENYKKFLNNLCQDLEEIRKFNQSKSEENIMATDDNNSNDDDDHITIVSVKSTKTSAHCDGSDLEDLPCTFHTFLPSKNFVDLWDSLMFESNLKIKLLNYIHAAIRLSCKSRINQSFININKVLLLHGPPGTGKTTLCKALCQKVSIMMAEHYDNFQLIEINSHSLFSKWFSESGKLVLKLFDSIREFAEDPTNMIFVLIDEVESLAYDRQRINSADPTDAIRVVNAILTQLDTIKQYPNIIILATSNVSKSMDNAFVDRADIIQYIDLPSSKMVYEILRSSIRELIVTQVIRFDPDTEFLPWHRMNVVQNSTLNFDHNNKLKEISLICSSNLSGRSLRKLPFLTFAMNYDYYMQAKFIDDDDDDDGKQRYVSMEKFLADLSDMISKQILNQKHFE</sequence>
<evidence type="ECO:0000256" key="4">
    <source>
        <dbReference type="ARBA" id="ARBA00023254"/>
    </source>
</evidence>
<dbReference type="GO" id="GO:0016887">
    <property type="term" value="F:ATP hydrolysis activity"/>
    <property type="evidence" value="ECO:0007669"/>
    <property type="project" value="InterPro"/>
</dbReference>
<evidence type="ECO:0000259" key="7">
    <source>
        <dbReference type="PROSITE" id="PS51782"/>
    </source>
</evidence>
<dbReference type="InterPro" id="IPR018392">
    <property type="entry name" value="LysM"/>
</dbReference>
<dbReference type="GO" id="GO:0005694">
    <property type="term" value="C:chromosome"/>
    <property type="evidence" value="ECO:0007669"/>
    <property type="project" value="TreeGrafter"/>
</dbReference>
<dbReference type="InterPro" id="IPR044539">
    <property type="entry name" value="Pch2-like"/>
</dbReference>
<accession>A0A9D4SJT1</accession>
<dbReference type="PANTHER" id="PTHR45991:SF1">
    <property type="entry name" value="PACHYTENE CHECKPOINT PROTEIN 2 HOMOLOG"/>
    <property type="match status" value="1"/>
</dbReference>
<dbReference type="Pfam" id="PF01476">
    <property type="entry name" value="LysM"/>
    <property type="match status" value="1"/>
</dbReference>
<dbReference type="Pfam" id="PF00004">
    <property type="entry name" value="AAA"/>
    <property type="match status" value="1"/>
</dbReference>
<evidence type="ECO:0000256" key="3">
    <source>
        <dbReference type="ARBA" id="ARBA00022840"/>
    </source>
</evidence>
<dbReference type="SUPFAM" id="SSF52540">
    <property type="entry name" value="P-loop containing nucleoside triphosphate hydrolases"/>
    <property type="match status" value="2"/>
</dbReference>